<comment type="caution">
    <text evidence="1">The sequence shown here is derived from an EMBL/GenBank/DDBJ whole genome shotgun (WGS) entry which is preliminary data.</text>
</comment>
<evidence type="ECO:0000313" key="2">
    <source>
        <dbReference type="Proteomes" id="UP000615326"/>
    </source>
</evidence>
<gene>
    <name evidence="1" type="ORF">GOB84_16740</name>
</gene>
<sequence length="309" mass="33594">MSLQALIDDVVAQFGSLDRIIRWDDGVHELKACMQRHAATIYPLLQEQLTKAAAYLCQEGVSQGRAGMVDIGWHGNMQASIAAILKAVGKDPMIYGLYIGLWSGAQRNRPLTGWMEAALWNDYMPPDMGHGILNSVAILENTFSSNEGTTLGYVARNDGMRPLLADCEYSATQYESMLKPFQDAAVETITRLFSGECLYGITEANLTTDVAVAAVSRLGLSPTESEIEAFGSICHSADSAHASLMAIVPELSEGIEIGGQIPLCDSDWMTGSALTALRRSRSAEQRAALAADIRRQCHHYDSRTLSQFA</sequence>
<dbReference type="Proteomes" id="UP000615326">
    <property type="component" value="Unassembled WGS sequence"/>
</dbReference>
<accession>A0ABX0KG22</accession>
<reference evidence="1 2" key="1">
    <citation type="journal article" date="2020" name="Int. J. Syst. Evol. Microbiol.">
        <title>Novel acetic acid bacteria from cider fermentations: Acetobacter conturbans sp. nov. and Acetobacter fallax sp. nov.</title>
        <authorList>
            <person name="Sombolestani A.S."/>
            <person name="Cleenwerck I."/>
            <person name="Cnockaert M."/>
            <person name="Borremans W."/>
            <person name="Wieme A.D."/>
            <person name="De Vuyst L."/>
            <person name="Vandamme P."/>
        </authorList>
    </citation>
    <scope>NUCLEOTIDE SEQUENCE [LARGE SCALE GENOMIC DNA]</scope>
    <source>
        <strain evidence="1 2">LMG 1637</strain>
    </source>
</reference>
<dbReference type="RefSeq" id="WP_173578599.1">
    <property type="nucleotide sequence ID" value="NZ_WOSW01000057.1"/>
</dbReference>
<name>A0ABX0KG22_9PROT</name>
<dbReference type="EMBL" id="WOSW01000057">
    <property type="protein sequence ID" value="NHO34154.1"/>
    <property type="molecule type" value="Genomic_DNA"/>
</dbReference>
<organism evidence="1 2">
    <name type="scientific">Acetobacter fallax</name>
    <dbReference type="NCBI Taxonomy" id="1737473"/>
    <lineage>
        <taxon>Bacteria</taxon>
        <taxon>Pseudomonadati</taxon>
        <taxon>Pseudomonadota</taxon>
        <taxon>Alphaproteobacteria</taxon>
        <taxon>Acetobacterales</taxon>
        <taxon>Acetobacteraceae</taxon>
        <taxon>Acetobacter</taxon>
    </lineage>
</organism>
<keyword evidence="2" id="KW-1185">Reference proteome</keyword>
<protein>
    <submittedName>
        <fullName evidence="1">Uncharacterized protein</fullName>
    </submittedName>
</protein>
<proteinExistence type="predicted"/>
<evidence type="ECO:0000313" key="1">
    <source>
        <dbReference type="EMBL" id="NHO34154.1"/>
    </source>
</evidence>